<reference evidence="1 2" key="1">
    <citation type="submission" date="2021-03" db="EMBL/GenBank/DDBJ databases">
        <title>Genomic Encyclopedia of Type Strains, Phase IV (KMG-IV): sequencing the most valuable type-strain genomes for metagenomic binning, comparative biology and taxonomic classification.</title>
        <authorList>
            <person name="Goeker M."/>
        </authorList>
    </citation>
    <scope>NUCLEOTIDE SEQUENCE [LARGE SCALE GENOMIC DNA]</scope>
    <source>
        <strain evidence="1 2">DSM 26427</strain>
    </source>
</reference>
<proteinExistence type="predicted"/>
<dbReference type="PIRSF" id="PIRSF033535">
    <property type="entry name" value="UCP033535_plp"/>
    <property type="match status" value="1"/>
</dbReference>
<dbReference type="SUPFAM" id="SSF141318">
    <property type="entry name" value="TM0957-like"/>
    <property type="match status" value="1"/>
</dbReference>
<sequence>MPNFATAAAISLAIVLALPGCKIIRTPTAEEAAEAASGGFNPDRQVAEIWDAKVIPFLEKRAGTFQEVSALAASDLNAAAAKYGHKEKEGSAPWTFAAKVSGTIVKAETTSRAAYLDTDVDGDGKADVRIQIGPVIKGTAIRDSLDFVNFNEFKNQIQWAEFGKAFNIHVNGLTLEKLSRDGLEGKKVEALGAYPLPSAGQPALLTPATITIGG</sequence>
<protein>
    <submittedName>
        <fullName evidence="1">Lipoprotein</fullName>
    </submittedName>
</protein>
<dbReference type="InterPro" id="IPR014582">
    <property type="entry name" value="UCP033535_lipo"/>
</dbReference>
<evidence type="ECO:0000313" key="2">
    <source>
        <dbReference type="Proteomes" id="UP000823786"/>
    </source>
</evidence>
<dbReference type="RefSeq" id="WP_209854554.1">
    <property type="nucleotide sequence ID" value="NZ_JAGGJV010000007.1"/>
</dbReference>
<dbReference type="Proteomes" id="UP000823786">
    <property type="component" value="Unassembled WGS sequence"/>
</dbReference>
<keyword evidence="2" id="KW-1185">Reference proteome</keyword>
<comment type="caution">
    <text evidence="1">The sequence shown here is derived from an EMBL/GenBank/DDBJ whole genome shotgun (WGS) entry which is preliminary data.</text>
</comment>
<dbReference type="EMBL" id="JAGGJV010000007">
    <property type="protein sequence ID" value="MBP1860567.1"/>
    <property type="molecule type" value="Genomic_DNA"/>
</dbReference>
<accession>A0ABS4ERJ4</accession>
<keyword evidence="1" id="KW-0449">Lipoprotein</keyword>
<gene>
    <name evidence="1" type="ORF">J2Z75_004088</name>
</gene>
<dbReference type="InterPro" id="IPR036215">
    <property type="entry name" value="TM0957-like_sf"/>
</dbReference>
<evidence type="ECO:0000313" key="1">
    <source>
        <dbReference type="EMBL" id="MBP1860567.1"/>
    </source>
</evidence>
<name>A0ABS4ERJ4_9HYPH</name>
<dbReference type="Pfam" id="PF10054">
    <property type="entry name" value="DUF2291"/>
    <property type="match status" value="1"/>
</dbReference>
<organism evidence="1 2">
    <name type="scientific">Rhizobium herbae</name>
    <dbReference type="NCBI Taxonomy" id="508661"/>
    <lineage>
        <taxon>Bacteria</taxon>
        <taxon>Pseudomonadati</taxon>
        <taxon>Pseudomonadota</taxon>
        <taxon>Alphaproteobacteria</taxon>
        <taxon>Hyphomicrobiales</taxon>
        <taxon>Rhizobiaceae</taxon>
        <taxon>Rhizobium/Agrobacterium group</taxon>
        <taxon>Rhizobium</taxon>
    </lineage>
</organism>